<evidence type="ECO:0000256" key="3">
    <source>
        <dbReference type="ARBA" id="ARBA00023002"/>
    </source>
</evidence>
<feature type="domain" description="2Fe-2S ferredoxin-type" evidence="6">
    <location>
        <begin position="1"/>
        <end position="78"/>
    </location>
</feature>
<dbReference type="Gene3D" id="1.10.150.120">
    <property type="entry name" value="[2Fe-2S]-binding domain"/>
    <property type="match status" value="1"/>
</dbReference>
<dbReference type="PROSITE" id="PS51085">
    <property type="entry name" value="2FE2S_FER_2"/>
    <property type="match status" value="1"/>
</dbReference>
<evidence type="ECO:0000313" key="7">
    <source>
        <dbReference type="EMBL" id="MEM5425852.1"/>
    </source>
</evidence>
<dbReference type="EMBL" id="JAYMRV010000013">
    <property type="protein sequence ID" value="MEM5425852.1"/>
    <property type="molecule type" value="Genomic_DNA"/>
</dbReference>
<dbReference type="InterPro" id="IPR036884">
    <property type="entry name" value="2Fe-2S-bd_dom_sf"/>
</dbReference>
<keyword evidence="4" id="KW-0408">Iron</keyword>
<proteinExistence type="predicted"/>
<evidence type="ECO:0000259" key="6">
    <source>
        <dbReference type="PROSITE" id="PS51085"/>
    </source>
</evidence>
<keyword evidence="5" id="KW-0411">Iron-sulfur</keyword>
<keyword evidence="3" id="KW-0560">Oxidoreductase</keyword>
<dbReference type="PROSITE" id="PS00197">
    <property type="entry name" value="2FE2S_FER_1"/>
    <property type="match status" value="1"/>
</dbReference>
<evidence type="ECO:0000256" key="2">
    <source>
        <dbReference type="ARBA" id="ARBA00022723"/>
    </source>
</evidence>
<keyword evidence="1" id="KW-0001">2Fe-2S</keyword>
<gene>
    <name evidence="7" type="ORF">VSR73_32945</name>
</gene>
<dbReference type="PANTHER" id="PTHR44379:SF2">
    <property type="entry name" value="BLR6218 PROTEIN"/>
    <property type="match status" value="1"/>
</dbReference>
<dbReference type="InterPro" id="IPR006058">
    <property type="entry name" value="2Fe2S_fd_BS"/>
</dbReference>
<dbReference type="SUPFAM" id="SSF54292">
    <property type="entry name" value="2Fe-2S ferredoxin-like"/>
    <property type="match status" value="1"/>
</dbReference>
<dbReference type="InterPro" id="IPR012675">
    <property type="entry name" value="Beta-grasp_dom_sf"/>
</dbReference>
<sequence>MVSVRINGKTVGMHSAPETPLLWALRCELEPKLTGTKFGCGIGVCGACTVLIDNIPFQACQIPICALDKAEVVTIEGLDTPEARALKKAWIECDVVQCGYCQSAQLVAATALLYCHRHPADCDIDEAMKGIACRCGTFPRIRKAIHQAAQSLHP</sequence>
<evidence type="ECO:0000256" key="5">
    <source>
        <dbReference type="ARBA" id="ARBA00023014"/>
    </source>
</evidence>
<protein>
    <submittedName>
        <fullName evidence="7">(2Fe-2S)-binding protein</fullName>
    </submittedName>
</protein>
<dbReference type="Pfam" id="PF00111">
    <property type="entry name" value="Fer2"/>
    <property type="match status" value="1"/>
</dbReference>
<dbReference type="InterPro" id="IPR001041">
    <property type="entry name" value="2Fe-2S_ferredoxin-type"/>
</dbReference>
<dbReference type="Pfam" id="PF01799">
    <property type="entry name" value="Fer2_2"/>
    <property type="match status" value="1"/>
</dbReference>
<dbReference type="PANTHER" id="PTHR44379">
    <property type="entry name" value="OXIDOREDUCTASE WITH IRON-SULFUR SUBUNIT"/>
    <property type="match status" value="1"/>
</dbReference>
<evidence type="ECO:0000313" key="8">
    <source>
        <dbReference type="Proteomes" id="UP001489897"/>
    </source>
</evidence>
<comment type="caution">
    <text evidence="7">The sequence shown here is derived from an EMBL/GenBank/DDBJ whole genome shotgun (WGS) entry which is preliminary data.</text>
</comment>
<dbReference type="InterPro" id="IPR051452">
    <property type="entry name" value="Diverse_Oxidoreductases"/>
</dbReference>
<dbReference type="Gene3D" id="3.10.20.30">
    <property type="match status" value="1"/>
</dbReference>
<keyword evidence="2" id="KW-0479">Metal-binding</keyword>
<dbReference type="RefSeq" id="WP_254358138.1">
    <property type="nucleotide sequence ID" value="NZ_JAYMRV010000013.1"/>
</dbReference>
<accession>A0ABU9S1Z5</accession>
<dbReference type="Proteomes" id="UP001489897">
    <property type="component" value="Unassembled WGS sequence"/>
</dbReference>
<dbReference type="InterPro" id="IPR002888">
    <property type="entry name" value="2Fe-2S-bd"/>
</dbReference>
<dbReference type="InterPro" id="IPR036010">
    <property type="entry name" value="2Fe-2S_ferredoxin-like_sf"/>
</dbReference>
<name>A0ABU9S1Z5_9BURK</name>
<keyword evidence="8" id="KW-1185">Reference proteome</keyword>
<dbReference type="SUPFAM" id="SSF47741">
    <property type="entry name" value="CO dehydrogenase ISP C-domain like"/>
    <property type="match status" value="1"/>
</dbReference>
<evidence type="ECO:0000256" key="1">
    <source>
        <dbReference type="ARBA" id="ARBA00022714"/>
    </source>
</evidence>
<organism evidence="7 8">
    <name type="scientific">Paraburkholderia ferrariae</name>
    <dbReference type="NCBI Taxonomy" id="386056"/>
    <lineage>
        <taxon>Bacteria</taxon>
        <taxon>Pseudomonadati</taxon>
        <taxon>Pseudomonadota</taxon>
        <taxon>Betaproteobacteria</taxon>
        <taxon>Burkholderiales</taxon>
        <taxon>Burkholderiaceae</taxon>
        <taxon>Paraburkholderia</taxon>
    </lineage>
</organism>
<evidence type="ECO:0000256" key="4">
    <source>
        <dbReference type="ARBA" id="ARBA00023004"/>
    </source>
</evidence>
<reference evidence="7 8" key="1">
    <citation type="submission" date="2024-01" db="EMBL/GenBank/DDBJ databases">
        <title>The diversity of rhizobia nodulating Mimosa spp. in eleven states of Brazil covering several biomes is determined by host plant, location, and edaphic factors.</title>
        <authorList>
            <person name="Rouws L."/>
            <person name="Barauna A."/>
            <person name="Beukes C."/>
            <person name="De Faria S.M."/>
            <person name="Gross E."/>
            <person name="Dos Reis Junior F.B."/>
            <person name="Simon M."/>
            <person name="Maluk M."/>
            <person name="Odee D.W."/>
            <person name="Kenicer G."/>
            <person name="Young J.P.W."/>
            <person name="Reis V.M."/>
            <person name="Zilli J."/>
            <person name="James E.K."/>
        </authorList>
    </citation>
    <scope>NUCLEOTIDE SEQUENCE [LARGE SCALE GENOMIC DNA]</scope>
    <source>
        <strain evidence="7 8">JPY167</strain>
    </source>
</reference>